<keyword evidence="10" id="KW-1185">Reference proteome</keyword>
<feature type="transmembrane region" description="Helical" evidence="8">
    <location>
        <begin position="223"/>
        <end position="248"/>
    </location>
</feature>
<dbReference type="EMBL" id="JAUFPT010000054">
    <property type="protein sequence ID" value="MDN3572034.1"/>
    <property type="molecule type" value="Genomic_DNA"/>
</dbReference>
<evidence type="ECO:0000256" key="6">
    <source>
        <dbReference type="ARBA" id="ARBA00022989"/>
    </source>
</evidence>
<feature type="transmembrane region" description="Helical" evidence="8">
    <location>
        <begin position="97"/>
        <end position="116"/>
    </location>
</feature>
<feature type="transmembrane region" description="Helical" evidence="8">
    <location>
        <begin position="7"/>
        <end position="37"/>
    </location>
</feature>
<feature type="transmembrane region" description="Helical" evidence="8">
    <location>
        <begin position="198"/>
        <end position="217"/>
    </location>
</feature>
<organism evidence="9 10">
    <name type="scientific">Methylobacterium longum</name>
    <dbReference type="NCBI Taxonomy" id="767694"/>
    <lineage>
        <taxon>Bacteria</taxon>
        <taxon>Pseudomonadati</taxon>
        <taxon>Pseudomonadota</taxon>
        <taxon>Alphaproteobacteria</taxon>
        <taxon>Hyphomicrobiales</taxon>
        <taxon>Methylobacteriaceae</taxon>
        <taxon>Methylobacterium</taxon>
    </lineage>
</organism>
<proteinExistence type="inferred from homology"/>
<gene>
    <name evidence="9" type="ORF">QWZ18_15525</name>
</gene>
<comment type="subcellular location">
    <subcellularLocation>
        <location evidence="1 8">Cell membrane</location>
        <topology evidence="1 8">Multi-pass membrane protein</topology>
    </subcellularLocation>
</comment>
<keyword evidence="5 8" id="KW-0812">Transmembrane</keyword>
<evidence type="ECO:0000256" key="2">
    <source>
        <dbReference type="ARBA" id="ARBA00009142"/>
    </source>
</evidence>
<accession>A0ABT8AQ60</accession>
<sequence length="279" mass="29352">MPVSTYLVVALGAVAAGFVQGLSGFAFGLTALSFWAWVIDPQLAAVLAVSGAFTGQIIAVLSVRRGFEPKRLAPFVLGGLAGIPLGILLLPRLDADWFKALLGALLVVWCPVMLVAKNLPRITAGGRLADAAVGLGGGLMGGLGGFTGVLPTLWCTLRRYERDVQRSVIQNFNLAMLGVTMATYLASGLVTRATLPMLAVVLPAMLIPTLLGTRIYLGISEAAFRRLVLGLLTVSGLALISASVPRLLARASAGRPISTAFVAEHPDSPWRPMSLRRVR</sequence>
<feature type="transmembrane region" description="Helical" evidence="8">
    <location>
        <begin position="128"/>
        <end position="154"/>
    </location>
</feature>
<protein>
    <recommendedName>
        <fullName evidence="8">Probable membrane transporter protein</fullName>
    </recommendedName>
</protein>
<feature type="transmembrane region" description="Helical" evidence="8">
    <location>
        <begin position="72"/>
        <end position="91"/>
    </location>
</feature>
<evidence type="ECO:0000256" key="4">
    <source>
        <dbReference type="ARBA" id="ARBA00022475"/>
    </source>
</evidence>
<keyword evidence="3" id="KW-0813">Transport</keyword>
<reference evidence="10" key="1">
    <citation type="journal article" date="2019" name="Int. J. Syst. Evol. Microbiol.">
        <title>The Global Catalogue of Microorganisms (GCM) 10K type strain sequencing project: providing services to taxonomists for standard genome sequencing and annotation.</title>
        <authorList>
            <consortium name="The Broad Institute Genomics Platform"/>
            <consortium name="The Broad Institute Genome Sequencing Center for Infectious Disease"/>
            <person name="Wu L."/>
            <person name="Ma J."/>
        </authorList>
    </citation>
    <scope>NUCLEOTIDE SEQUENCE [LARGE SCALE GENOMIC DNA]</scope>
    <source>
        <strain evidence="10">CECT 7806</strain>
    </source>
</reference>
<keyword evidence="6 8" id="KW-1133">Transmembrane helix</keyword>
<dbReference type="RefSeq" id="WP_238287032.1">
    <property type="nucleotide sequence ID" value="NZ_BPQS01000008.1"/>
</dbReference>
<evidence type="ECO:0000256" key="1">
    <source>
        <dbReference type="ARBA" id="ARBA00004651"/>
    </source>
</evidence>
<dbReference type="InterPro" id="IPR002781">
    <property type="entry name" value="TM_pro_TauE-like"/>
</dbReference>
<dbReference type="PANTHER" id="PTHR30269:SF37">
    <property type="entry name" value="MEMBRANE TRANSPORTER PROTEIN"/>
    <property type="match status" value="1"/>
</dbReference>
<comment type="caution">
    <text evidence="9">The sequence shown here is derived from an EMBL/GenBank/DDBJ whole genome shotgun (WGS) entry which is preliminary data.</text>
</comment>
<comment type="similarity">
    <text evidence="2 8">Belongs to the 4-toluene sulfonate uptake permease (TSUP) (TC 2.A.102) family.</text>
</comment>
<evidence type="ECO:0000313" key="9">
    <source>
        <dbReference type="EMBL" id="MDN3572034.1"/>
    </source>
</evidence>
<keyword evidence="7 8" id="KW-0472">Membrane</keyword>
<evidence type="ECO:0000256" key="7">
    <source>
        <dbReference type="ARBA" id="ARBA00023136"/>
    </source>
</evidence>
<evidence type="ECO:0000256" key="5">
    <source>
        <dbReference type="ARBA" id="ARBA00022692"/>
    </source>
</evidence>
<evidence type="ECO:0000256" key="3">
    <source>
        <dbReference type="ARBA" id="ARBA00022448"/>
    </source>
</evidence>
<dbReference type="Proteomes" id="UP001244297">
    <property type="component" value="Unassembled WGS sequence"/>
</dbReference>
<evidence type="ECO:0000256" key="8">
    <source>
        <dbReference type="RuleBase" id="RU363041"/>
    </source>
</evidence>
<name>A0ABT8AQ60_9HYPH</name>
<dbReference type="InterPro" id="IPR052017">
    <property type="entry name" value="TSUP"/>
</dbReference>
<keyword evidence="4 8" id="KW-1003">Cell membrane</keyword>
<feature type="transmembrane region" description="Helical" evidence="8">
    <location>
        <begin position="43"/>
        <end position="63"/>
    </location>
</feature>
<evidence type="ECO:0000313" key="10">
    <source>
        <dbReference type="Proteomes" id="UP001244297"/>
    </source>
</evidence>
<dbReference type="PANTHER" id="PTHR30269">
    <property type="entry name" value="TRANSMEMBRANE PROTEIN YFCA"/>
    <property type="match status" value="1"/>
</dbReference>
<dbReference type="Pfam" id="PF01925">
    <property type="entry name" value="TauE"/>
    <property type="match status" value="1"/>
</dbReference>
<feature type="transmembrane region" description="Helical" evidence="8">
    <location>
        <begin position="174"/>
        <end position="191"/>
    </location>
</feature>